<evidence type="ECO:0000256" key="4">
    <source>
        <dbReference type="ARBA" id="ARBA00022842"/>
    </source>
</evidence>
<organism evidence="7 8">
    <name type="scientific">Citrobacter freundii</name>
    <dbReference type="NCBI Taxonomy" id="546"/>
    <lineage>
        <taxon>Bacteria</taxon>
        <taxon>Pseudomonadati</taxon>
        <taxon>Pseudomonadota</taxon>
        <taxon>Gammaproteobacteria</taxon>
        <taxon>Enterobacterales</taxon>
        <taxon>Enterobacteriaceae</taxon>
        <taxon>Citrobacter</taxon>
        <taxon>Citrobacter freundii complex</taxon>
    </lineage>
</organism>
<dbReference type="EC" id="5.4.4.2" evidence="3"/>
<feature type="domain" description="Chorismate-utilising enzyme C-terminal" evidence="6">
    <location>
        <begin position="14"/>
        <end position="207"/>
    </location>
</feature>
<evidence type="ECO:0000256" key="3">
    <source>
        <dbReference type="ARBA" id="ARBA00012824"/>
    </source>
</evidence>
<evidence type="ECO:0000256" key="5">
    <source>
        <dbReference type="ARBA" id="ARBA00023235"/>
    </source>
</evidence>
<dbReference type="InterPro" id="IPR005801">
    <property type="entry name" value="ADC_synthase"/>
</dbReference>
<evidence type="ECO:0000313" key="7">
    <source>
        <dbReference type="EMBL" id="CDL36810.1"/>
    </source>
</evidence>
<dbReference type="SUPFAM" id="SSF56322">
    <property type="entry name" value="ADC synthase"/>
    <property type="match status" value="1"/>
</dbReference>
<dbReference type="InterPro" id="IPR004561">
    <property type="entry name" value="IsoChor_synthase"/>
</dbReference>
<evidence type="ECO:0000256" key="2">
    <source>
        <dbReference type="ARBA" id="ARBA00005297"/>
    </source>
</evidence>
<accession>A0A7G2IIJ6</accession>
<reference evidence="7 8" key="1">
    <citation type="submission" date="2013-10" db="EMBL/GenBank/DDBJ databases">
        <title>Antibiotic resistance diversity of beta-lactamase producers in the General Hospital Vienna.</title>
        <authorList>
            <person name="Barisic I."/>
            <person name="Mitteregger D."/>
            <person name="Hirschl A.M."/>
            <person name="Noehammer C."/>
            <person name="Wiesinger-Mayr H."/>
        </authorList>
    </citation>
    <scope>NUCLEOTIDE SEQUENCE [LARGE SCALE GENOMIC DNA]</scope>
    <source>
        <strain evidence="7 8">ISC11</strain>
    </source>
</reference>
<evidence type="ECO:0000256" key="1">
    <source>
        <dbReference type="ARBA" id="ARBA00000799"/>
    </source>
</evidence>
<dbReference type="Proteomes" id="UP000019194">
    <property type="component" value="Unassembled WGS sequence"/>
</dbReference>
<dbReference type="Gene3D" id="3.60.120.10">
    <property type="entry name" value="Anthranilate synthase"/>
    <property type="match status" value="1"/>
</dbReference>
<comment type="caution">
    <text evidence="7">The sequence shown here is derived from an EMBL/GenBank/DDBJ whole genome shotgun (WGS) entry which is preliminary data.</text>
</comment>
<dbReference type="AlphaFoldDB" id="A0A7G2IIJ6"/>
<dbReference type="InterPro" id="IPR015890">
    <property type="entry name" value="Chorismate_C"/>
</dbReference>
<keyword evidence="4" id="KW-0460">Magnesium</keyword>
<dbReference type="GO" id="GO:0008909">
    <property type="term" value="F:isochorismate synthase activity"/>
    <property type="evidence" value="ECO:0007669"/>
    <property type="project" value="UniProtKB-EC"/>
</dbReference>
<dbReference type="GO" id="GO:0009234">
    <property type="term" value="P:menaquinone biosynthetic process"/>
    <property type="evidence" value="ECO:0007669"/>
    <property type="project" value="TreeGrafter"/>
</dbReference>
<comment type="similarity">
    <text evidence="2">Belongs to the isochorismate synthase family.</text>
</comment>
<name>A0A7G2IIJ6_CITFR</name>
<dbReference type="NCBIfam" id="TIGR00543">
    <property type="entry name" value="isochor_syn"/>
    <property type="match status" value="1"/>
</dbReference>
<dbReference type="PANTHER" id="PTHR47253">
    <property type="match status" value="1"/>
</dbReference>
<keyword evidence="5 7" id="KW-0413">Isomerase</keyword>
<dbReference type="EMBL" id="CBWP010000020">
    <property type="protein sequence ID" value="CDL36810.1"/>
    <property type="molecule type" value="Genomic_DNA"/>
</dbReference>
<dbReference type="InterPro" id="IPR044250">
    <property type="entry name" value="MenF-like"/>
</dbReference>
<proteinExistence type="inferred from homology"/>
<sequence>MRLSLTGEQNWPDKAGWTNLIKLANQTIAGEDLDKVVLARATDLQFSQPVNAAAVMASSRRLNLNCYHFFMAFSADSAFLGSSPERLYRRRDTALRTEALAGTVANHPEDHRAWQLGEWLMKDDKNQRENMLVVEDICQRLQGCTQTLDVLPPQVLRLRKVQHLRRCIWTELNQADDTLCLMQLQPTAAVAGIPRELAREFIQQNEPLNVSGMPVLRVIFHCAKVSFACHYVRRKLAQTWCACMPGQGSYVVQILSRNGKK</sequence>
<evidence type="ECO:0000259" key="6">
    <source>
        <dbReference type="Pfam" id="PF00425"/>
    </source>
</evidence>
<dbReference type="Pfam" id="PF00425">
    <property type="entry name" value="Chorismate_bind"/>
    <property type="match status" value="1"/>
</dbReference>
<protein>
    <recommendedName>
        <fullName evidence="3">isochorismate synthase</fullName>
        <ecNumber evidence="3">5.4.4.2</ecNumber>
    </recommendedName>
</protein>
<dbReference type="PANTHER" id="PTHR47253:SF4">
    <property type="entry name" value="ISOCHORISMATE SYNTHASE 2, CHLOROPLASTIC"/>
    <property type="match status" value="1"/>
</dbReference>
<comment type="catalytic activity">
    <reaction evidence="1">
        <text>chorismate = isochorismate</text>
        <dbReference type="Rhea" id="RHEA:18985"/>
        <dbReference type="ChEBI" id="CHEBI:29748"/>
        <dbReference type="ChEBI" id="CHEBI:29780"/>
        <dbReference type="EC" id="5.4.4.2"/>
    </reaction>
</comment>
<evidence type="ECO:0000313" key="8">
    <source>
        <dbReference type="Proteomes" id="UP000019194"/>
    </source>
</evidence>